<accession>A0A6S6STE8</accession>
<comment type="subcellular location">
    <subcellularLocation>
        <location evidence="1">Cell membrane</location>
        <topology evidence="1">Multi-pass membrane protein</topology>
    </subcellularLocation>
</comment>
<evidence type="ECO:0000313" key="8">
    <source>
        <dbReference type="EMBL" id="CAA6806545.1"/>
    </source>
</evidence>
<evidence type="ECO:0000256" key="3">
    <source>
        <dbReference type="ARBA" id="ARBA00022692"/>
    </source>
</evidence>
<dbReference type="AlphaFoldDB" id="A0A6S6STE8"/>
<feature type="transmembrane region" description="Helical" evidence="6">
    <location>
        <begin position="264"/>
        <end position="291"/>
    </location>
</feature>
<dbReference type="PANTHER" id="PTHR30619">
    <property type="entry name" value="DNA INTERNALIZATION/COMPETENCE PROTEIN COMEC/REC2"/>
    <property type="match status" value="1"/>
</dbReference>
<dbReference type="InterPro" id="IPR052159">
    <property type="entry name" value="Competence_DNA_uptake"/>
</dbReference>
<feature type="transmembrane region" description="Helical" evidence="6">
    <location>
        <begin position="234"/>
        <end position="252"/>
    </location>
</feature>
<feature type="transmembrane region" description="Helical" evidence="6">
    <location>
        <begin position="383"/>
        <end position="414"/>
    </location>
</feature>
<proteinExistence type="predicted"/>
<dbReference type="GO" id="GO:0005886">
    <property type="term" value="C:plasma membrane"/>
    <property type="evidence" value="ECO:0007669"/>
    <property type="project" value="UniProtKB-SubCell"/>
</dbReference>
<feature type="domain" description="ComEC/Rec2-related protein" evidence="7">
    <location>
        <begin position="158"/>
        <end position="403"/>
    </location>
</feature>
<dbReference type="PANTHER" id="PTHR30619:SF1">
    <property type="entry name" value="RECOMBINATION PROTEIN 2"/>
    <property type="match status" value="1"/>
</dbReference>
<sequence>MKVLHRLYNQFDLKLLYSLKDYFYFFCFLLTVFIVSLSYQYFKYIQLTKYDYHHTTALVLNAYPKTKYQVLKIRLKENIVGYITYRGEENFKNSKISLVLNTKQIDFIDLFKPNFLNSFKIKKLTTYENKVLKYIQNQHSSIKTKEFYSAIYLGTIMPYDLRKDIQKLGISHLVAISGFHLSILGLVLYILFFYLYKSIYKRCFLHRNIYLDSMIFVSLGLFSYILYLGFIPSLFRAFAMLIFGLILFIRNIKIVSFENLFFTALFLLVLFPKLLFSLGFWFSIFGVFYIFLFLKHFKLKSKLLTLVLLNIWIYIMMIPIAHFVFSDFYTLELLSPLFSLGFNIFYPLSMIFHICNIGGILDTLLEIIFVLPSSIYVVDKFNIFYLLYVLFSLLSIFYKLALYLLLAMSMYYIISVFV</sequence>
<protein>
    <submittedName>
        <fullName evidence="8">Competence protein</fullName>
    </submittedName>
</protein>
<evidence type="ECO:0000256" key="1">
    <source>
        <dbReference type="ARBA" id="ARBA00004651"/>
    </source>
</evidence>
<feature type="transmembrane region" description="Helical" evidence="6">
    <location>
        <begin position="303"/>
        <end position="325"/>
    </location>
</feature>
<evidence type="ECO:0000256" key="6">
    <source>
        <dbReference type="SAM" id="Phobius"/>
    </source>
</evidence>
<feature type="transmembrane region" description="Helical" evidence="6">
    <location>
        <begin position="208"/>
        <end position="227"/>
    </location>
</feature>
<evidence type="ECO:0000256" key="2">
    <source>
        <dbReference type="ARBA" id="ARBA00022475"/>
    </source>
</evidence>
<reference evidence="8" key="1">
    <citation type="submission" date="2020-01" db="EMBL/GenBank/DDBJ databases">
        <authorList>
            <person name="Meier V. D."/>
            <person name="Meier V D."/>
        </authorList>
    </citation>
    <scope>NUCLEOTIDE SEQUENCE</scope>
    <source>
        <strain evidence="8">HLG_WM_MAG_12</strain>
    </source>
</reference>
<evidence type="ECO:0000256" key="5">
    <source>
        <dbReference type="ARBA" id="ARBA00023136"/>
    </source>
</evidence>
<keyword evidence="3 6" id="KW-0812">Transmembrane</keyword>
<gene>
    <name evidence="8" type="ORF">HELGO_WM13634</name>
</gene>
<organism evidence="8">
    <name type="scientific">uncultured Campylobacterales bacterium</name>
    <dbReference type="NCBI Taxonomy" id="352960"/>
    <lineage>
        <taxon>Bacteria</taxon>
        <taxon>Pseudomonadati</taxon>
        <taxon>Campylobacterota</taxon>
        <taxon>Epsilonproteobacteria</taxon>
        <taxon>Campylobacterales</taxon>
        <taxon>environmental samples</taxon>
    </lineage>
</organism>
<feature type="transmembrane region" description="Helical" evidence="6">
    <location>
        <begin position="173"/>
        <end position="196"/>
    </location>
</feature>
<evidence type="ECO:0000256" key="4">
    <source>
        <dbReference type="ARBA" id="ARBA00022989"/>
    </source>
</evidence>
<keyword evidence="5 6" id="KW-0472">Membrane</keyword>
<feature type="transmembrane region" description="Helical" evidence="6">
    <location>
        <begin position="22"/>
        <end position="42"/>
    </location>
</feature>
<dbReference type="EMBL" id="CACVAW010000023">
    <property type="protein sequence ID" value="CAA6806545.1"/>
    <property type="molecule type" value="Genomic_DNA"/>
</dbReference>
<dbReference type="Pfam" id="PF03772">
    <property type="entry name" value="Competence"/>
    <property type="match status" value="1"/>
</dbReference>
<keyword evidence="2" id="KW-1003">Cell membrane</keyword>
<dbReference type="NCBIfam" id="TIGR00360">
    <property type="entry name" value="ComEC_N-term"/>
    <property type="match status" value="1"/>
</dbReference>
<keyword evidence="4 6" id="KW-1133">Transmembrane helix</keyword>
<evidence type="ECO:0000259" key="7">
    <source>
        <dbReference type="Pfam" id="PF03772"/>
    </source>
</evidence>
<dbReference type="InterPro" id="IPR004477">
    <property type="entry name" value="ComEC_N"/>
</dbReference>
<feature type="transmembrane region" description="Helical" evidence="6">
    <location>
        <begin position="345"/>
        <end position="371"/>
    </location>
</feature>
<name>A0A6S6STE8_9BACT</name>